<dbReference type="OrthoDB" id="9811314at2"/>
<protein>
    <submittedName>
        <fullName evidence="4">Insulinase family protein</fullName>
    </submittedName>
</protein>
<evidence type="ECO:0000259" key="3">
    <source>
        <dbReference type="Pfam" id="PF05193"/>
    </source>
</evidence>
<dbReference type="InterPro" id="IPR011765">
    <property type="entry name" value="Pept_M16_N"/>
</dbReference>
<gene>
    <name evidence="4" type="ORF">EFA69_00350</name>
</gene>
<proteinExistence type="predicted"/>
<dbReference type="InterPro" id="IPR007863">
    <property type="entry name" value="Peptidase_M16_C"/>
</dbReference>
<dbReference type="PANTHER" id="PTHR11851:SF224">
    <property type="entry name" value="PROCESSING PROTEASE"/>
    <property type="match status" value="1"/>
</dbReference>
<feature type="chain" id="PRO_5018058151" evidence="1">
    <location>
        <begin position="20"/>
        <end position="695"/>
    </location>
</feature>
<dbReference type="InterPro" id="IPR011249">
    <property type="entry name" value="Metalloenz_LuxS/M16"/>
</dbReference>
<evidence type="ECO:0000256" key="1">
    <source>
        <dbReference type="SAM" id="SignalP"/>
    </source>
</evidence>
<dbReference type="Pfam" id="PF05193">
    <property type="entry name" value="Peptidase_M16_C"/>
    <property type="match status" value="1"/>
</dbReference>
<dbReference type="GO" id="GO:0046872">
    <property type="term" value="F:metal ion binding"/>
    <property type="evidence" value="ECO:0007669"/>
    <property type="project" value="InterPro"/>
</dbReference>
<organism evidence="4 5">
    <name type="scientific">Rufibacter immobilis</name>
    <dbReference type="NCBI Taxonomy" id="1348778"/>
    <lineage>
        <taxon>Bacteria</taxon>
        <taxon>Pseudomonadati</taxon>
        <taxon>Bacteroidota</taxon>
        <taxon>Cytophagia</taxon>
        <taxon>Cytophagales</taxon>
        <taxon>Hymenobacteraceae</taxon>
        <taxon>Rufibacter</taxon>
    </lineage>
</organism>
<dbReference type="PANTHER" id="PTHR11851">
    <property type="entry name" value="METALLOPROTEASE"/>
    <property type="match status" value="1"/>
</dbReference>
<reference evidence="4 5" key="1">
    <citation type="submission" date="2018-11" db="EMBL/GenBank/DDBJ databases">
        <title>Rufibacter latericius sp. nov., isolated from water in Baiyang Lake.</title>
        <authorList>
            <person name="Yang Y."/>
        </authorList>
    </citation>
    <scope>NUCLEOTIDE SEQUENCE [LARGE SCALE GENOMIC DNA]</scope>
    <source>
        <strain evidence="4 5">MCC P1</strain>
    </source>
</reference>
<feature type="signal peptide" evidence="1">
    <location>
        <begin position="1"/>
        <end position="19"/>
    </location>
</feature>
<dbReference type="Proteomes" id="UP000271010">
    <property type="component" value="Unassembled WGS sequence"/>
</dbReference>
<dbReference type="Pfam" id="PF00675">
    <property type="entry name" value="Peptidase_M16"/>
    <property type="match status" value="1"/>
</dbReference>
<name>A0A3M9N535_9BACT</name>
<accession>A0A3M9N535</accession>
<keyword evidence="5" id="KW-1185">Reference proteome</keyword>
<evidence type="ECO:0000313" key="5">
    <source>
        <dbReference type="Proteomes" id="UP000271010"/>
    </source>
</evidence>
<dbReference type="Gene3D" id="3.30.830.10">
    <property type="entry name" value="Metalloenzyme, LuxS/M16 peptidase-like"/>
    <property type="match status" value="2"/>
</dbReference>
<dbReference type="InterPro" id="IPR050361">
    <property type="entry name" value="MPP/UQCRC_Complex"/>
</dbReference>
<feature type="domain" description="Peptidase M16 C-terminal" evidence="3">
    <location>
        <begin position="199"/>
        <end position="376"/>
    </location>
</feature>
<keyword evidence="1" id="KW-0732">Signal</keyword>
<evidence type="ECO:0000313" key="4">
    <source>
        <dbReference type="EMBL" id="RNI32910.1"/>
    </source>
</evidence>
<feature type="domain" description="Peptidase M16 N-terminal" evidence="2">
    <location>
        <begin position="53"/>
        <end position="169"/>
    </location>
</feature>
<dbReference type="AlphaFoldDB" id="A0A3M9N535"/>
<dbReference type="RefSeq" id="WP_123131109.1">
    <property type="nucleotide sequence ID" value="NZ_RJJE01000001.1"/>
</dbReference>
<comment type="caution">
    <text evidence="4">The sequence shown here is derived from an EMBL/GenBank/DDBJ whole genome shotgun (WGS) entry which is preliminary data.</text>
</comment>
<dbReference type="EMBL" id="RJJE01000001">
    <property type="protein sequence ID" value="RNI32910.1"/>
    <property type="molecule type" value="Genomic_DNA"/>
</dbReference>
<sequence>MKKYILIAASALLLFQAEAQVKVDRSKKPEAGPAPAITLKDPNTFKLKNGITVLVVEDHKLPRVSASYFIDAGPITEGAKAGVVNLMGQMLNEGTKDMPKAAFDEAVDKIGAEVSLSPTGGSAAALTRYFPEAFALMGKALQNPAFTQESFDKLKSQAITGLKADEKNVKSVSGRVVNALSYGKDHPSGEFVTEESIKNLTLADVQAAYQKYITPSRGYLTIIGDIKPKEAKKLAEKVFKDMKGSALTLPTLAPVPNPAKTEINVVDMSNAVQSEITVTNLVDLKMNNPDYFPVLLANQILGGGSESRLFNNLREKHGFTYGAYSSIGSGRFQSDFSASASVRSAKTDSAVVEFINEINKLRNEPVTDEELASAKALYNGSFALGLENKGLTASFARNILINELPKDFYRTYLQKINAVTKEDIQRVAQKYFNSTNTRVVVVGNTSQMLDGLKKLNYPVKLYDAFANPVTETAKSAAAVNVKASDVFTNYLKAIGGVEQLKKVKSIAANMSMSMQGATLDVQTKAMAPNKEAMTMSMGGNVIMKTRFNGTAGYQEQMGQKKALTPEEVKEKNLVANLFEQIDFLNNKAFKAEVTGVEKVNGSDAYKVVVTYPGGKTKTDYYDVASKLLVKREEATTANNMTINNTSEFSDYKKVGSILYPYTQTITVSAGGQQQVMEMKAKTVTVNEGVTATDFN</sequence>
<evidence type="ECO:0000259" key="2">
    <source>
        <dbReference type="Pfam" id="PF00675"/>
    </source>
</evidence>
<dbReference type="SUPFAM" id="SSF63411">
    <property type="entry name" value="LuxS/MPP-like metallohydrolase"/>
    <property type="match status" value="2"/>
</dbReference>